<evidence type="ECO:0000313" key="1">
    <source>
        <dbReference type="Ensembl" id="ENSCCRP00010070095.1"/>
    </source>
</evidence>
<organism evidence="1 2">
    <name type="scientific">Cyprinus carpio</name>
    <name type="common">Common carp</name>
    <dbReference type="NCBI Taxonomy" id="7962"/>
    <lineage>
        <taxon>Eukaryota</taxon>
        <taxon>Metazoa</taxon>
        <taxon>Chordata</taxon>
        <taxon>Craniata</taxon>
        <taxon>Vertebrata</taxon>
        <taxon>Euteleostomi</taxon>
        <taxon>Actinopterygii</taxon>
        <taxon>Neopterygii</taxon>
        <taxon>Teleostei</taxon>
        <taxon>Ostariophysi</taxon>
        <taxon>Cypriniformes</taxon>
        <taxon>Cyprinidae</taxon>
        <taxon>Cyprininae</taxon>
        <taxon>Cyprinus</taxon>
    </lineage>
</organism>
<dbReference type="InterPro" id="IPR002035">
    <property type="entry name" value="VWF_A"/>
</dbReference>
<protein>
    <submittedName>
        <fullName evidence="1">Integrin, alpha E, tandem duplicate 1</fullName>
    </submittedName>
</protein>
<dbReference type="InterPro" id="IPR050525">
    <property type="entry name" value="ECM_Assembly_Org"/>
</dbReference>
<dbReference type="Gene3D" id="3.40.50.410">
    <property type="entry name" value="von Willebrand factor, type A domain"/>
    <property type="match status" value="2"/>
</dbReference>
<accession>A0A8C1EU74</accession>
<dbReference type="Ensembl" id="ENSCCRT00010077485.1">
    <property type="protein sequence ID" value="ENSCCRP00010070095.1"/>
    <property type="gene ID" value="ENSCCRG00010030401.1"/>
</dbReference>
<sequence length="541" mass="59808">MYKGLLFMIVIYSATGFNIQHSPVKHFTNDDPLFGQNAIQSTNGIFVPSPRNGKCFNYTLENECAEVNFDDEKPKGLRPEGSVSSLTAKEDQLAVMCNQVCIKKSVTEDLNGDCKLMGNPTGKVKLNHAELVNNNNNNNNNHYQGRWIGQDAGTEIAFVLDGSGSIDHDDFQRAKDFIYNVMSNVWKTCFNCDFAIVQYGLEIRTELSLLDSKNHARALLKVKEIQQLGKLTMTASAIHHVLTDIFIPENGSKKNSKKIIIVLSDGKILGDLMNLTDVLNMPQMKGVTRYSIGVSAGALQNDTQAIQEMTQIADPDQFFSVSNYAALDDIQSILEQSLIDDAGTEIAFVLDGSGSITPDNFQRAKDFIYNVMSNVWKTCFNCDFAIVQYGLEIRTELSLLDSKNHARALLKVKEIQQLGKLTMTASAIHHVLTDIFIPENGSKKNSKKIIIVLSDGKILGDPMKLTDVLNMPQMKGVTRYSIGVGEGILSEPEAIQEMTQIADPEKFFSVSNYAALDDIQSSLEQITANSSTSTLKQQLMA</sequence>
<name>A0A8C1M1M6_CYPCA</name>
<dbReference type="PANTHER" id="PTHR24020">
    <property type="entry name" value="COLLAGEN ALPHA"/>
    <property type="match status" value="1"/>
</dbReference>
<dbReference type="Proteomes" id="UP000694427">
    <property type="component" value="Unplaced"/>
</dbReference>
<dbReference type="PROSITE" id="PS50234">
    <property type="entry name" value="VWFA"/>
    <property type="match status" value="2"/>
</dbReference>
<accession>A0A8C1M1M6</accession>
<dbReference type="SUPFAM" id="SSF53300">
    <property type="entry name" value="vWA-like"/>
    <property type="match status" value="2"/>
</dbReference>
<dbReference type="InterPro" id="IPR036465">
    <property type="entry name" value="vWFA_dom_sf"/>
</dbReference>
<evidence type="ECO:0000313" key="2">
    <source>
        <dbReference type="Proteomes" id="UP000694427"/>
    </source>
</evidence>
<dbReference type="PANTHER" id="PTHR24020:SF84">
    <property type="entry name" value="VWFA DOMAIN-CONTAINING PROTEIN"/>
    <property type="match status" value="1"/>
</dbReference>
<keyword evidence="2" id="KW-1185">Reference proteome</keyword>
<reference evidence="1" key="1">
    <citation type="submission" date="2025-08" db="UniProtKB">
        <authorList>
            <consortium name="Ensembl"/>
        </authorList>
    </citation>
    <scope>IDENTIFICATION</scope>
</reference>
<dbReference type="AlphaFoldDB" id="A0A8C1M1M6"/>
<dbReference type="SMART" id="SM00327">
    <property type="entry name" value="VWA"/>
    <property type="match status" value="2"/>
</dbReference>
<proteinExistence type="predicted"/>
<dbReference type="Pfam" id="PF00092">
    <property type="entry name" value="VWA"/>
    <property type="match status" value="2"/>
</dbReference>
<dbReference type="PRINTS" id="PR00453">
    <property type="entry name" value="VWFADOMAIN"/>
</dbReference>
<reference evidence="1" key="2">
    <citation type="submission" date="2025-09" db="UniProtKB">
        <authorList>
            <consortium name="Ensembl"/>
        </authorList>
    </citation>
    <scope>IDENTIFICATION</scope>
</reference>